<dbReference type="InterPro" id="IPR025381">
    <property type="entry name" value="DUF4296"/>
</dbReference>
<dbReference type="EMBL" id="JBEXAC010000003">
    <property type="protein sequence ID" value="MET7001197.1"/>
    <property type="molecule type" value="Genomic_DNA"/>
</dbReference>
<gene>
    <name evidence="2" type="ORF">ABR189_27695</name>
</gene>
<sequence length="157" mass="17726">MRKLISILFFLCAGIACGDADREPRGVMPKDKMGSILLDMTMADALSNEIGEGSMIPVTDSIRQGKVKVYYKQILELHHVSVEEFMRSYQFYESHPNRLKEVFGLMLTEAGKRKALQEKLELARMPVDSSLHMYFPNSGKSVISGKGRVRVPFVPKD</sequence>
<organism evidence="2 3">
    <name type="scientific">Chitinophaga defluvii</name>
    <dbReference type="NCBI Taxonomy" id="3163343"/>
    <lineage>
        <taxon>Bacteria</taxon>
        <taxon>Pseudomonadati</taxon>
        <taxon>Bacteroidota</taxon>
        <taxon>Chitinophagia</taxon>
        <taxon>Chitinophagales</taxon>
        <taxon>Chitinophagaceae</taxon>
        <taxon>Chitinophaga</taxon>
    </lineage>
</organism>
<dbReference type="Proteomes" id="UP001549749">
    <property type="component" value="Unassembled WGS sequence"/>
</dbReference>
<comment type="caution">
    <text evidence="2">The sequence shown here is derived from an EMBL/GenBank/DDBJ whole genome shotgun (WGS) entry which is preliminary data.</text>
</comment>
<reference evidence="2 3" key="1">
    <citation type="submission" date="2024-06" db="EMBL/GenBank/DDBJ databases">
        <title>Chitinophaga defluvii sp. nov., isolated from municipal sewage.</title>
        <authorList>
            <person name="Zhang L."/>
        </authorList>
    </citation>
    <scope>NUCLEOTIDE SEQUENCE [LARGE SCALE GENOMIC DNA]</scope>
    <source>
        <strain evidence="2 3">H8</strain>
    </source>
</reference>
<feature type="domain" description="DUF4296" evidence="1">
    <location>
        <begin position="24"/>
        <end position="103"/>
    </location>
</feature>
<dbReference type="PROSITE" id="PS51257">
    <property type="entry name" value="PROKAR_LIPOPROTEIN"/>
    <property type="match status" value="1"/>
</dbReference>
<evidence type="ECO:0000313" key="2">
    <source>
        <dbReference type="EMBL" id="MET7001197.1"/>
    </source>
</evidence>
<dbReference type="Pfam" id="PF14129">
    <property type="entry name" value="DUF4296"/>
    <property type="match status" value="1"/>
</dbReference>
<proteinExistence type="predicted"/>
<evidence type="ECO:0000313" key="3">
    <source>
        <dbReference type="Proteomes" id="UP001549749"/>
    </source>
</evidence>
<dbReference type="RefSeq" id="WP_354663770.1">
    <property type="nucleotide sequence ID" value="NZ_JBEXAC010000003.1"/>
</dbReference>
<evidence type="ECO:0000259" key="1">
    <source>
        <dbReference type="Pfam" id="PF14129"/>
    </source>
</evidence>
<protein>
    <submittedName>
        <fullName evidence="2">DUF4296 domain-containing protein</fullName>
    </submittedName>
</protein>
<keyword evidence="3" id="KW-1185">Reference proteome</keyword>
<accession>A0ABV2TEX2</accession>
<name>A0ABV2TEX2_9BACT</name>